<dbReference type="PANTHER" id="PTHR23227:SF67">
    <property type="entry name" value="CRANIOFACIAL DEVELOPMENT PROTEIN 2-LIKE"/>
    <property type="match status" value="1"/>
</dbReference>
<reference evidence="1" key="1">
    <citation type="submission" date="2016-06" db="UniProtKB">
        <authorList>
            <consortium name="WormBaseParasite"/>
        </authorList>
    </citation>
    <scope>IDENTIFICATION</scope>
</reference>
<dbReference type="InterPro" id="IPR027124">
    <property type="entry name" value="Swc5/CFDP1/2"/>
</dbReference>
<accession>A0A183KJT2</accession>
<sequence length="253" mass="29744">MNVISCYTTITDNKENDTHHFYKILQLIVEKCPGKKLKIRTDNTGYENIIKRHRLWKKYESEESFANLYAFMNVNQCYAPTNDYNEDVEDQFYSRLQSIDKKCPAKNLTILMGDLNVMVGMDNTGYEDIMGRHGLRERNENGERFANLSAFNKMIIGRTMFPHKRVHKTTWISPDHITENQIDQICINKKFRRTMEDVRTRRRADKASDHHLVVANLKLKLKKNWTTGQLDKQHYKGSILSSFEILTNSTNSR</sequence>
<dbReference type="AlphaFoldDB" id="A0A183KJT2"/>
<evidence type="ECO:0000313" key="1">
    <source>
        <dbReference type="WBParaSite" id="SCUD_0001529301-mRNA-1"/>
    </source>
</evidence>
<dbReference type="STRING" id="6186.A0A183KJT2"/>
<dbReference type="PANTHER" id="PTHR23227">
    <property type="entry name" value="BUCENTAUR RELATED"/>
    <property type="match status" value="1"/>
</dbReference>
<dbReference type="InterPro" id="IPR036691">
    <property type="entry name" value="Endo/exonu/phosph_ase_sf"/>
</dbReference>
<organism evidence="1">
    <name type="scientific">Schistosoma curassoni</name>
    <dbReference type="NCBI Taxonomy" id="6186"/>
    <lineage>
        <taxon>Eukaryota</taxon>
        <taxon>Metazoa</taxon>
        <taxon>Spiralia</taxon>
        <taxon>Lophotrochozoa</taxon>
        <taxon>Platyhelminthes</taxon>
        <taxon>Trematoda</taxon>
        <taxon>Digenea</taxon>
        <taxon>Strigeidida</taxon>
        <taxon>Schistosomatoidea</taxon>
        <taxon>Schistosomatidae</taxon>
        <taxon>Schistosoma</taxon>
    </lineage>
</organism>
<dbReference type="SUPFAM" id="SSF56219">
    <property type="entry name" value="DNase I-like"/>
    <property type="match status" value="1"/>
</dbReference>
<dbReference type="WBParaSite" id="SCUD_0001529301-mRNA-1">
    <property type="protein sequence ID" value="SCUD_0001529301-mRNA-1"/>
    <property type="gene ID" value="SCUD_0001529301"/>
</dbReference>
<dbReference type="Gene3D" id="3.60.10.10">
    <property type="entry name" value="Endonuclease/exonuclease/phosphatase"/>
    <property type="match status" value="1"/>
</dbReference>
<name>A0A183KJT2_9TREM</name>
<protein>
    <submittedName>
        <fullName evidence="1">Endo/exonuclease/phosphatase domain-containing protein</fullName>
    </submittedName>
</protein>
<proteinExistence type="predicted"/>